<dbReference type="GO" id="GO:0016020">
    <property type="term" value="C:membrane"/>
    <property type="evidence" value="ECO:0007669"/>
    <property type="project" value="UniProtKB-SubCell"/>
</dbReference>
<dbReference type="InterPro" id="IPR022764">
    <property type="entry name" value="Peptidase_S54_rhomboid_dom"/>
</dbReference>
<dbReference type="Gene3D" id="1.20.1540.10">
    <property type="entry name" value="Rhomboid-like"/>
    <property type="match status" value="1"/>
</dbReference>
<feature type="domain" description="Peptidase S54 rhomboid" evidence="9">
    <location>
        <begin position="76"/>
        <end position="245"/>
    </location>
</feature>
<dbReference type="Proteomes" id="UP000449944">
    <property type="component" value="Unassembled WGS sequence"/>
</dbReference>
<evidence type="ECO:0000259" key="9">
    <source>
        <dbReference type="Pfam" id="PF01694"/>
    </source>
</evidence>
<dbReference type="SUPFAM" id="SSF144091">
    <property type="entry name" value="Rhomboid-like"/>
    <property type="match status" value="1"/>
</dbReference>
<dbReference type="InterPro" id="IPR035952">
    <property type="entry name" value="Rhomboid-like_sf"/>
</dbReference>
<dbReference type="Gene3D" id="2.130.10.10">
    <property type="entry name" value="YVTN repeat-like/Quinoprotein amine dehydrogenase"/>
    <property type="match status" value="1"/>
</dbReference>
<evidence type="ECO:0000256" key="4">
    <source>
        <dbReference type="ARBA" id="ARBA00022801"/>
    </source>
</evidence>
<dbReference type="PANTHER" id="PTHR43731:SF14">
    <property type="entry name" value="PRESENILIN-ASSOCIATED RHOMBOID-LIKE PROTEIN, MITOCHONDRIAL"/>
    <property type="match status" value="1"/>
</dbReference>
<comment type="caution">
    <text evidence="10">The sequence shown here is derived from an EMBL/GenBank/DDBJ whole genome shotgun (WGS) entry which is preliminary data.</text>
</comment>
<dbReference type="EMBL" id="WLUB01000054">
    <property type="protein sequence ID" value="MTC36229.1"/>
    <property type="molecule type" value="Genomic_DNA"/>
</dbReference>
<feature type="transmembrane region" description="Helical" evidence="8">
    <location>
        <begin position="207"/>
        <end position="223"/>
    </location>
</feature>
<feature type="transmembrane region" description="Helical" evidence="8">
    <location>
        <begin position="229"/>
        <end position="248"/>
    </location>
</feature>
<feature type="transmembrane region" description="Helical" evidence="8">
    <location>
        <begin position="60"/>
        <end position="79"/>
    </location>
</feature>
<keyword evidence="4" id="KW-0378">Hydrolase</keyword>
<dbReference type="SUPFAM" id="SSF51004">
    <property type="entry name" value="C-terminal (heme d1) domain of cytochrome cd1-nitrite reductase"/>
    <property type="match status" value="1"/>
</dbReference>
<comment type="similarity">
    <text evidence="2">Belongs to the peptidase S54 family.</text>
</comment>
<evidence type="ECO:0000256" key="2">
    <source>
        <dbReference type="ARBA" id="ARBA00009045"/>
    </source>
</evidence>
<organism evidence="10 11">
    <name type="scientific">Providencia alcalifaciens</name>
    <dbReference type="NCBI Taxonomy" id="126385"/>
    <lineage>
        <taxon>Bacteria</taxon>
        <taxon>Pseudomonadati</taxon>
        <taxon>Pseudomonadota</taxon>
        <taxon>Gammaproteobacteria</taxon>
        <taxon>Enterobacterales</taxon>
        <taxon>Morganellaceae</taxon>
        <taxon>Providencia</taxon>
    </lineage>
</organism>
<keyword evidence="5 8" id="KW-1133">Transmembrane helix</keyword>
<dbReference type="InterPro" id="IPR011048">
    <property type="entry name" value="Haem_d1_sf"/>
</dbReference>
<dbReference type="GO" id="GO:0006508">
    <property type="term" value="P:proteolysis"/>
    <property type="evidence" value="ECO:0007669"/>
    <property type="project" value="UniProtKB-KW"/>
</dbReference>
<dbReference type="InterPro" id="IPR050925">
    <property type="entry name" value="Rhomboid_protease_S54"/>
</dbReference>
<feature type="transmembrane region" description="Helical" evidence="8">
    <location>
        <begin position="26"/>
        <end position="48"/>
    </location>
</feature>
<proteinExistence type="inferred from homology"/>
<evidence type="ECO:0000313" key="10">
    <source>
        <dbReference type="EMBL" id="MTC36229.1"/>
    </source>
</evidence>
<accession>A0AAW9VDV9</accession>
<keyword evidence="6 8" id="KW-0472">Membrane</keyword>
<dbReference type="NCBIfam" id="TIGR02276">
    <property type="entry name" value="beta_rpt_yvtn"/>
    <property type="match status" value="1"/>
</dbReference>
<evidence type="ECO:0000256" key="8">
    <source>
        <dbReference type="SAM" id="Phobius"/>
    </source>
</evidence>
<dbReference type="InterPro" id="IPR011964">
    <property type="entry name" value="YVTN_b-propeller_repeat"/>
</dbReference>
<name>A0AAW9VDV9_9GAMM</name>
<feature type="region of interest" description="Disordered" evidence="7">
    <location>
        <begin position="1"/>
        <end position="20"/>
    </location>
</feature>
<dbReference type="AlphaFoldDB" id="A0AAW9VDV9"/>
<keyword evidence="3 8" id="KW-0812">Transmembrane</keyword>
<gene>
    <name evidence="10" type="ORF">GKR67_16700</name>
</gene>
<feature type="transmembrane region" description="Helical" evidence="8">
    <location>
        <begin position="255"/>
        <end position="276"/>
    </location>
</feature>
<evidence type="ECO:0000256" key="5">
    <source>
        <dbReference type="ARBA" id="ARBA00022989"/>
    </source>
</evidence>
<feature type="transmembrane region" description="Helical" evidence="8">
    <location>
        <begin position="118"/>
        <end position="137"/>
    </location>
</feature>
<evidence type="ECO:0000313" key="11">
    <source>
        <dbReference type="Proteomes" id="UP000449944"/>
    </source>
</evidence>
<dbReference type="InterPro" id="IPR015943">
    <property type="entry name" value="WD40/YVTN_repeat-like_dom_sf"/>
</dbReference>
<dbReference type="PANTHER" id="PTHR43731">
    <property type="entry name" value="RHOMBOID PROTEASE"/>
    <property type="match status" value="1"/>
</dbReference>
<dbReference type="GO" id="GO:0004252">
    <property type="term" value="F:serine-type endopeptidase activity"/>
    <property type="evidence" value="ECO:0007669"/>
    <property type="project" value="InterPro"/>
</dbReference>
<feature type="compositionally biased region" description="Low complexity" evidence="7">
    <location>
        <begin position="7"/>
        <end position="18"/>
    </location>
</feature>
<reference evidence="10 11" key="1">
    <citation type="submission" date="2019-10" db="EMBL/GenBank/DDBJ databases">
        <title>Comparative genomic analysis of Providencia.</title>
        <authorList>
            <person name="Yuan C."/>
            <person name="Wei Y."/>
            <person name="Yin Z."/>
        </authorList>
    </citation>
    <scope>NUCLEOTIDE SEQUENCE [LARGE SCALE GENOMIC DNA]</scope>
    <source>
        <strain evidence="11">wls1934</strain>
    </source>
</reference>
<dbReference type="Pfam" id="PF01694">
    <property type="entry name" value="Rhomboid"/>
    <property type="match status" value="1"/>
</dbReference>
<evidence type="ECO:0000256" key="6">
    <source>
        <dbReference type="ARBA" id="ARBA00023136"/>
    </source>
</evidence>
<feature type="transmembrane region" description="Helical" evidence="8">
    <location>
        <begin position="85"/>
        <end position="106"/>
    </location>
</feature>
<keyword evidence="10" id="KW-0645">Protease</keyword>
<protein>
    <submittedName>
        <fullName evidence="10">Rhomboid family intramembrane serine protease</fullName>
    </submittedName>
</protein>
<evidence type="ECO:0000256" key="3">
    <source>
        <dbReference type="ARBA" id="ARBA00022692"/>
    </source>
</evidence>
<feature type="transmembrane region" description="Helical" evidence="8">
    <location>
        <begin position="163"/>
        <end position="187"/>
    </location>
</feature>
<comment type="subcellular location">
    <subcellularLocation>
        <location evidence="1">Membrane</location>
        <topology evidence="1">Multi-pass membrane protein</topology>
    </subcellularLocation>
</comment>
<evidence type="ECO:0000256" key="1">
    <source>
        <dbReference type="ARBA" id="ARBA00004141"/>
    </source>
</evidence>
<sequence length="680" mass="75179">MSEPTHPVSTESSPITPESVPPPPKFSLWAIALTLFIALINIGVYFYQLNFAAPLESQEYNLLLFGANVYQLSLTGDWWRYPISMVLHSGWLHLGLNTLALLVIGIECERAFGKLRYLAIYLFAGIVGAFVSAAWQYQEALNSATRRFDMMSWSSLLQNDNTVYITVSLGASGAIMGLAAASVIALLKQLNNPDLTKNARDTLKRPLYNIIAMIALTLINGIQSGVDNAAHIGGAVTGAIIGFAFVLIPKKKCLLDLFVVLIMGGILALIIHQYSFSTDEDLLAERVFIYQELDKEINSAKAAHAKIEIEKAAEQELSTLPTPLSENQITGLMVQAPDLIEPSFILSDDAHQRIFITDEEANLVSAYSTANDDWELLFTLKLPLPQNDTGCSSNRCRGMGAYGAALSADGKKLYVASLQPNSVSVIDIATQKVEANIETNFFPRQIYVMKNSPRAFVTSGVENSIAVLNLSNNTVEKKLSFPDSQEYQGAFGVQMPAALSPDEKHLALYDNVTQAAYLLNTQTLTFSEKPWFTVENYNDAVRSFYFTPDSQFVWMVMDNRFVFANINTPTSAITEYHWCGNNNDIQYGQYGINTALTQAYYLPQYPSKAQVPLVTTSLKTLNIQNVLPIPTKGEYIQGIAETKNAWVVTYPKSFYVINKQQSVDRSIISPLLCFGAIPNE</sequence>
<evidence type="ECO:0000256" key="7">
    <source>
        <dbReference type="SAM" id="MobiDB-lite"/>
    </source>
</evidence>